<organism evidence="10 11">
    <name type="scientific">Tothia fuscella</name>
    <dbReference type="NCBI Taxonomy" id="1048955"/>
    <lineage>
        <taxon>Eukaryota</taxon>
        <taxon>Fungi</taxon>
        <taxon>Dikarya</taxon>
        <taxon>Ascomycota</taxon>
        <taxon>Pezizomycotina</taxon>
        <taxon>Dothideomycetes</taxon>
        <taxon>Pleosporomycetidae</taxon>
        <taxon>Venturiales</taxon>
        <taxon>Cylindrosympodiaceae</taxon>
        <taxon>Tothia</taxon>
    </lineage>
</organism>
<evidence type="ECO:0000256" key="7">
    <source>
        <dbReference type="SAM" id="MobiDB-lite"/>
    </source>
</evidence>
<feature type="region of interest" description="Disordered" evidence="7">
    <location>
        <begin position="78"/>
        <end position="101"/>
    </location>
</feature>
<dbReference type="Pfam" id="PF04042">
    <property type="entry name" value="DNA_pol_E_B"/>
    <property type="match status" value="1"/>
</dbReference>
<dbReference type="Pfam" id="PF22062">
    <property type="entry name" value="OB_DPOA2"/>
    <property type="match status" value="1"/>
</dbReference>
<evidence type="ECO:0000256" key="6">
    <source>
        <dbReference type="PIRNR" id="PIRNR018300"/>
    </source>
</evidence>
<comment type="caution">
    <text evidence="10">The sequence shown here is derived from an EMBL/GenBank/DDBJ whole genome shotgun (WGS) entry which is preliminary data.</text>
</comment>
<dbReference type="EMBL" id="MU007044">
    <property type="protein sequence ID" value="KAF2429779.1"/>
    <property type="molecule type" value="Genomic_DNA"/>
</dbReference>
<dbReference type="FunFam" id="3.60.21.60:FF:000005">
    <property type="entry name" value="DNA polymerase alpha subunit B"/>
    <property type="match status" value="1"/>
</dbReference>
<reference evidence="10" key="1">
    <citation type="journal article" date="2020" name="Stud. Mycol.">
        <title>101 Dothideomycetes genomes: a test case for predicting lifestyles and emergence of pathogens.</title>
        <authorList>
            <person name="Haridas S."/>
            <person name="Albert R."/>
            <person name="Binder M."/>
            <person name="Bloem J."/>
            <person name="Labutti K."/>
            <person name="Salamov A."/>
            <person name="Andreopoulos B."/>
            <person name="Baker S."/>
            <person name="Barry K."/>
            <person name="Bills G."/>
            <person name="Bluhm B."/>
            <person name="Cannon C."/>
            <person name="Castanera R."/>
            <person name="Culley D."/>
            <person name="Daum C."/>
            <person name="Ezra D."/>
            <person name="Gonzalez J."/>
            <person name="Henrissat B."/>
            <person name="Kuo A."/>
            <person name="Liang C."/>
            <person name="Lipzen A."/>
            <person name="Lutzoni F."/>
            <person name="Magnuson J."/>
            <person name="Mondo S."/>
            <person name="Nolan M."/>
            <person name="Ohm R."/>
            <person name="Pangilinan J."/>
            <person name="Park H.-J."/>
            <person name="Ramirez L."/>
            <person name="Alfaro M."/>
            <person name="Sun H."/>
            <person name="Tritt A."/>
            <person name="Yoshinaga Y."/>
            <person name="Zwiers L.-H."/>
            <person name="Turgeon B."/>
            <person name="Goodwin S."/>
            <person name="Spatafora J."/>
            <person name="Crous P."/>
            <person name="Grigoriev I."/>
        </authorList>
    </citation>
    <scope>NUCLEOTIDE SEQUENCE</scope>
    <source>
        <strain evidence="10">CBS 130266</strain>
    </source>
</reference>
<dbReference type="GO" id="GO:0006270">
    <property type="term" value="P:DNA replication initiation"/>
    <property type="evidence" value="ECO:0007669"/>
    <property type="project" value="TreeGrafter"/>
</dbReference>
<dbReference type="Proteomes" id="UP000800235">
    <property type="component" value="Unassembled WGS sequence"/>
</dbReference>
<evidence type="ECO:0000256" key="2">
    <source>
        <dbReference type="ARBA" id="ARBA00007299"/>
    </source>
</evidence>
<dbReference type="InterPro" id="IPR007185">
    <property type="entry name" value="DNA_pol_a/d/e_bsu"/>
</dbReference>
<feature type="region of interest" description="Disordered" evidence="7">
    <location>
        <begin position="166"/>
        <end position="190"/>
    </location>
</feature>
<feature type="compositionally biased region" description="Basic and acidic residues" evidence="7">
    <location>
        <begin position="78"/>
        <end position="90"/>
    </location>
</feature>
<dbReference type="PANTHER" id="PTHR23061:SF12">
    <property type="entry name" value="DNA POLYMERASE ALPHA SUBUNIT B"/>
    <property type="match status" value="1"/>
</dbReference>
<evidence type="ECO:0000256" key="4">
    <source>
        <dbReference type="ARBA" id="ARBA00022705"/>
    </source>
</evidence>
<evidence type="ECO:0000256" key="3">
    <source>
        <dbReference type="ARBA" id="ARBA00018596"/>
    </source>
</evidence>
<gene>
    <name evidence="10" type="ORF">EJ08DRAFT_613520</name>
</gene>
<evidence type="ECO:0000259" key="8">
    <source>
        <dbReference type="Pfam" id="PF04042"/>
    </source>
</evidence>
<protein>
    <recommendedName>
        <fullName evidence="3 6">DNA polymerase alpha subunit B</fullName>
    </recommendedName>
</protein>
<keyword evidence="5 6" id="KW-0539">Nucleus</keyword>
<dbReference type="InterPro" id="IPR016722">
    <property type="entry name" value="DNA_pol_alpha_bsu"/>
</dbReference>
<accession>A0A9P4NR42</accession>
<keyword evidence="4 6" id="KW-0235">DNA replication</keyword>
<dbReference type="GO" id="GO:0003677">
    <property type="term" value="F:DNA binding"/>
    <property type="evidence" value="ECO:0007669"/>
    <property type="project" value="InterPro"/>
</dbReference>
<comment type="similarity">
    <text evidence="2 6">Belongs to the DNA polymerase alpha subunit B family.</text>
</comment>
<dbReference type="GO" id="GO:0005658">
    <property type="term" value="C:alpha DNA polymerase:primase complex"/>
    <property type="evidence" value="ECO:0007669"/>
    <property type="project" value="TreeGrafter"/>
</dbReference>
<feature type="domain" description="DNA polymerase alpha/delta/epsilon subunit B" evidence="8">
    <location>
        <begin position="357"/>
        <end position="596"/>
    </location>
</feature>
<evidence type="ECO:0000313" key="11">
    <source>
        <dbReference type="Proteomes" id="UP000800235"/>
    </source>
</evidence>
<comment type="subcellular location">
    <subcellularLocation>
        <location evidence="1 6">Nucleus</location>
    </subcellularLocation>
</comment>
<proteinExistence type="inferred from homology"/>
<comment type="function">
    <text evidence="6">Accessory subunit of the DNA polymerase alpha complex (also known as the alpha DNA polymerase-primase complex) which plays an essential role in the initiation of DNA synthesis.</text>
</comment>
<dbReference type="Gene3D" id="3.60.21.60">
    <property type="match status" value="2"/>
</dbReference>
<name>A0A9P4NR42_9PEZI</name>
<dbReference type="InterPro" id="IPR054300">
    <property type="entry name" value="OB_DPOA2"/>
</dbReference>
<keyword evidence="11" id="KW-1185">Reference proteome</keyword>
<evidence type="ECO:0000313" key="10">
    <source>
        <dbReference type="EMBL" id="KAF2429779.1"/>
    </source>
</evidence>
<feature type="region of interest" description="Disordered" evidence="7">
    <location>
        <begin position="116"/>
        <end position="147"/>
    </location>
</feature>
<feature type="domain" description="DNA polymerase alpha subunit B OB" evidence="9">
    <location>
        <begin position="214"/>
        <end position="321"/>
    </location>
</feature>
<sequence length="654" mass="72790">MDETTELQERFAAPNEELKPEILSELESILRLHRISPEELSYKWESYCMKMGAEETKLDLKTTRDFKKDIQEILERESRSKMQKGHEKRNIHATPRAGVGGGDVMSMLDGMIDTPARGSTIKRKSNFDTPAPKSNKKHPMSSPGGVQTPDTITTTTFADRTNSGEVVQSLNPNNIPKSISSTIPPSEPRIKLKANTDMGKFAYKTMGMKLSEASEILDDRIDEFTALVQVHHELEDSAFGNPSRESQSEIVAVGRIASDSVDGKLNVSSLVLETSRRSGAGFRVPLKVDRLQSYDFFRGKIVALRGTNASGDFFAINEVLDIPLLNYSATDPDKYDDINDRIRNGDEEDGEPRPLTIMIASGPYTTEENLDYSPLNALLTAAQEKQADTLILNGPFIDIEHPTIRDGDFELPSSFPHEPDKATLNDLFRYHISKPLIALTKALPGISIVLVPSVRDAVSKHAAYPQDRLPKKYLGLPKQVSTVTNPMTLALNEMVFGISSQDILEQMRAAQVVGGKAKQEDFYARWCKGLIEQRHFFPVFPPADRSAVALVEGEEDKVSFLPMGASLDVSYLKLGEMMTARPDVLIVPSGLNYFIKVVESVISINPGTLSKKRGPGTYARMVIQPMHPTDEQREKGEPITHRLYDRCRVDIVRI</sequence>
<dbReference type="FunFam" id="3.60.21.60:FF:000008">
    <property type="entry name" value="DNA polymerase alpha subunit B"/>
    <property type="match status" value="1"/>
</dbReference>
<dbReference type="AlphaFoldDB" id="A0A9P4NR42"/>
<dbReference type="OrthoDB" id="336885at2759"/>
<dbReference type="PANTHER" id="PTHR23061">
    <property type="entry name" value="DNA POLYMERASE 2 ALPHA 70 KDA SUBUNIT"/>
    <property type="match status" value="1"/>
</dbReference>
<evidence type="ECO:0000256" key="5">
    <source>
        <dbReference type="ARBA" id="ARBA00023242"/>
    </source>
</evidence>
<dbReference type="PIRSF" id="PIRSF018300">
    <property type="entry name" value="DNA_pol_alph_2"/>
    <property type="match status" value="1"/>
</dbReference>
<feature type="compositionally biased region" description="Low complexity" evidence="7">
    <location>
        <begin position="169"/>
        <end position="184"/>
    </location>
</feature>
<evidence type="ECO:0000256" key="1">
    <source>
        <dbReference type="ARBA" id="ARBA00004123"/>
    </source>
</evidence>
<evidence type="ECO:0000259" key="9">
    <source>
        <dbReference type="Pfam" id="PF22062"/>
    </source>
</evidence>